<proteinExistence type="predicted"/>
<organism evidence="3">
    <name type="scientific">Granulicella tundricola (strain ATCC BAA-1859 / DSM 23138 / MP5ACTX9)</name>
    <dbReference type="NCBI Taxonomy" id="1198114"/>
    <lineage>
        <taxon>Bacteria</taxon>
        <taxon>Pseudomonadati</taxon>
        <taxon>Acidobacteriota</taxon>
        <taxon>Terriglobia</taxon>
        <taxon>Terriglobales</taxon>
        <taxon>Acidobacteriaceae</taxon>
        <taxon>Granulicella</taxon>
    </lineage>
</organism>
<dbReference type="RefSeq" id="WP_013580724.1">
    <property type="nucleotide sequence ID" value="NC_015064.1"/>
</dbReference>
<keyword evidence="3" id="KW-1185">Reference proteome</keyword>
<evidence type="ECO:0000313" key="2">
    <source>
        <dbReference type="EMBL" id="ADW69408.1"/>
    </source>
</evidence>
<dbReference type="STRING" id="1198114.AciX9_2371"/>
<dbReference type="HOGENOM" id="CLU_051474_3_0_0"/>
<protein>
    <recommendedName>
        <fullName evidence="1">DUF218 domain-containing protein</fullName>
    </recommendedName>
</protein>
<dbReference type="CDD" id="cd06259">
    <property type="entry name" value="YdcF-like"/>
    <property type="match status" value="1"/>
</dbReference>
<evidence type="ECO:0000313" key="3">
    <source>
        <dbReference type="Proteomes" id="UP000000343"/>
    </source>
</evidence>
<gene>
    <name evidence="2" type="ordered locus">AciX9_2371</name>
</gene>
<dbReference type="GO" id="GO:0005886">
    <property type="term" value="C:plasma membrane"/>
    <property type="evidence" value="ECO:0007669"/>
    <property type="project" value="TreeGrafter"/>
</dbReference>
<dbReference type="Gene3D" id="3.40.50.620">
    <property type="entry name" value="HUPs"/>
    <property type="match status" value="1"/>
</dbReference>
<dbReference type="AlphaFoldDB" id="E8X4J8"/>
<dbReference type="InterPro" id="IPR051599">
    <property type="entry name" value="Cell_Envelope_Assoc"/>
</dbReference>
<dbReference type="PANTHER" id="PTHR30336">
    <property type="entry name" value="INNER MEMBRANE PROTEIN, PROBABLE PERMEASE"/>
    <property type="match status" value="1"/>
</dbReference>
<dbReference type="PaxDb" id="1198114-AciX9_2371"/>
<feature type="domain" description="DUF218" evidence="1">
    <location>
        <begin position="61"/>
        <end position="206"/>
    </location>
</feature>
<dbReference type="eggNOG" id="COG1434">
    <property type="taxonomic scope" value="Bacteria"/>
</dbReference>
<dbReference type="KEGG" id="acm:AciX9_2371"/>
<accession>E8X4J8</accession>
<dbReference type="EMBL" id="CP002480">
    <property type="protein sequence ID" value="ADW69408.1"/>
    <property type="molecule type" value="Genomic_DNA"/>
</dbReference>
<sequence length="218" mass="24584">MSERSNLRRNSGQFEPKRTHPFRRFLLWCFCFLVLAAMGWSSWVVRQINLVAAQDQAQPADAIAVFGAAEYSGRPSPVYHARLDHAVTLYRKQIAPIVITFGGGSDKDSGKTEGGVGRDYLLANGIPFDKIIAETHSVDTEQQVELLAQIAEENNLSHIVLVSDNTHLFRIQELCRRAGLDVYTSPRPALGHIDSYDLFMRYFHEVLSYTAMRLDIDV</sequence>
<dbReference type="OrthoDB" id="9782395at2"/>
<name>E8X4J8_GRATM</name>
<dbReference type="InterPro" id="IPR003848">
    <property type="entry name" value="DUF218"/>
</dbReference>
<dbReference type="InterPro" id="IPR014729">
    <property type="entry name" value="Rossmann-like_a/b/a_fold"/>
</dbReference>
<evidence type="ECO:0000259" key="1">
    <source>
        <dbReference type="Pfam" id="PF02698"/>
    </source>
</evidence>
<dbReference type="Pfam" id="PF02698">
    <property type="entry name" value="DUF218"/>
    <property type="match status" value="1"/>
</dbReference>
<reference evidence="3" key="1">
    <citation type="submission" date="2011-01" db="EMBL/GenBank/DDBJ databases">
        <title>Complete sequence of chromosome of Acidobacterium sp. MP5ACTX9.</title>
        <authorList>
            <consortium name="US DOE Joint Genome Institute"/>
            <person name="Lucas S."/>
            <person name="Copeland A."/>
            <person name="Lapidus A."/>
            <person name="Cheng J.-F."/>
            <person name="Goodwin L."/>
            <person name="Pitluck S."/>
            <person name="Teshima H."/>
            <person name="Detter J.C."/>
            <person name="Han C."/>
            <person name="Tapia R."/>
            <person name="Land M."/>
            <person name="Hauser L."/>
            <person name="Kyrpides N."/>
            <person name="Ivanova N."/>
            <person name="Ovchinnikova G."/>
            <person name="Pagani I."/>
            <person name="Rawat S.R."/>
            <person name="Mannisto M."/>
            <person name="Haggblom M.M."/>
            <person name="Woyke T."/>
        </authorList>
    </citation>
    <scope>NUCLEOTIDE SEQUENCE [LARGE SCALE GENOMIC DNA]</scope>
    <source>
        <strain evidence="3">MP5ACTX9</strain>
    </source>
</reference>
<dbReference type="PANTHER" id="PTHR30336:SF20">
    <property type="entry name" value="DUF218 DOMAIN-CONTAINING PROTEIN"/>
    <property type="match status" value="1"/>
</dbReference>
<dbReference type="Proteomes" id="UP000000343">
    <property type="component" value="Chromosome"/>
</dbReference>